<dbReference type="Proteomes" id="UP001596958">
    <property type="component" value="Unassembled WGS sequence"/>
</dbReference>
<accession>A0ABW2YZV0</accession>
<evidence type="ECO:0000256" key="3">
    <source>
        <dbReference type="ARBA" id="ARBA00022553"/>
    </source>
</evidence>
<dbReference type="CDD" id="cd00075">
    <property type="entry name" value="HATPase"/>
    <property type="match status" value="1"/>
</dbReference>
<keyword evidence="6" id="KW-1133">Transmembrane helix</keyword>
<dbReference type="InterPro" id="IPR003661">
    <property type="entry name" value="HisK_dim/P_dom"/>
</dbReference>
<dbReference type="InterPro" id="IPR004358">
    <property type="entry name" value="Sig_transdc_His_kin-like_C"/>
</dbReference>
<dbReference type="PANTHER" id="PTHR43047">
    <property type="entry name" value="TWO-COMPONENT HISTIDINE PROTEIN KINASE"/>
    <property type="match status" value="1"/>
</dbReference>
<protein>
    <recommendedName>
        <fullName evidence="2">histidine kinase</fullName>
        <ecNumber evidence="2">2.7.13.3</ecNumber>
    </recommendedName>
</protein>
<proteinExistence type="predicted"/>
<dbReference type="InterPro" id="IPR005467">
    <property type="entry name" value="His_kinase_dom"/>
</dbReference>
<evidence type="ECO:0000313" key="8">
    <source>
        <dbReference type="EMBL" id="MFD0751135.1"/>
    </source>
</evidence>
<sequence>MKRRNIRIIIGLMSFALLGVITMQLYFLVQSFNMQSELFDSTVNGALNNVVDKLSRHDADRFLAKKATGNSNAHYRFNAEVDNAVSQQYEPKIKIISNDTLQSSASIARKKRMDLLTDSLQRLILSQKFDEAFSGKLKINFDFDNFGNMQGRVTALPQPRSVKPNGKISKYDTTFISYTDPLYGPQIVAQLQLNEFWEKEQMRKKKERSIRQVKRMISEMTEDSLKKAAALAGNATSMENLLAEYQRSGEPLKKRLDKQWIDSLLKSELQGRGIDLAYNYDVTNANNDSLIFSSVADGKKPQFTADNTYKTAIFTKDVVNDPGMLKVSFPEKNSFVLGHLKESMATTAGLLFVLIFCFAYTLMTIIRQKKISEMKTDFINNMTHEFKTPVSTIMIASESLRDPEISADRSRITRLANIIYEENARLGSHIERVLNVARIDKNDFKLENKPVNINDLIAIVLDSMELKLQKCDADIKLELSAENPVIIADELHFSNVLYNLVDNAIKYSEGKPRITISSFNKTGQVVIKVADEGIGMSRDQQTKIFEQFYRIPTGNVHNVKGFGLGLSYVNTIVKRLNGSISVRSEKDKGSEFELKFATA</sequence>
<evidence type="ECO:0000259" key="7">
    <source>
        <dbReference type="PROSITE" id="PS50109"/>
    </source>
</evidence>
<keyword evidence="9" id="KW-1185">Reference proteome</keyword>
<feature type="transmembrane region" description="Helical" evidence="6">
    <location>
        <begin position="7"/>
        <end position="29"/>
    </location>
</feature>
<keyword evidence="3" id="KW-0597">Phosphoprotein</keyword>
<dbReference type="EMBL" id="JBHTHU010000018">
    <property type="protein sequence ID" value="MFD0751135.1"/>
    <property type="molecule type" value="Genomic_DNA"/>
</dbReference>
<evidence type="ECO:0000313" key="9">
    <source>
        <dbReference type="Proteomes" id="UP001596958"/>
    </source>
</evidence>
<feature type="transmembrane region" description="Helical" evidence="6">
    <location>
        <begin position="344"/>
        <end position="366"/>
    </location>
</feature>
<dbReference type="EC" id="2.7.13.3" evidence="2"/>
<comment type="catalytic activity">
    <reaction evidence="1">
        <text>ATP + protein L-histidine = ADP + protein N-phospho-L-histidine.</text>
        <dbReference type="EC" id="2.7.13.3"/>
    </reaction>
</comment>
<dbReference type="PRINTS" id="PR00344">
    <property type="entry name" value="BCTRLSENSOR"/>
</dbReference>
<evidence type="ECO:0000256" key="1">
    <source>
        <dbReference type="ARBA" id="ARBA00000085"/>
    </source>
</evidence>
<name>A0ABW2YZV0_9SPHI</name>
<dbReference type="SUPFAM" id="SSF47384">
    <property type="entry name" value="Homodimeric domain of signal transducing histidine kinase"/>
    <property type="match status" value="1"/>
</dbReference>
<dbReference type="CDD" id="cd00082">
    <property type="entry name" value="HisKA"/>
    <property type="match status" value="1"/>
</dbReference>
<evidence type="ECO:0000256" key="6">
    <source>
        <dbReference type="SAM" id="Phobius"/>
    </source>
</evidence>
<dbReference type="SMART" id="SM00388">
    <property type="entry name" value="HisKA"/>
    <property type="match status" value="1"/>
</dbReference>
<dbReference type="SUPFAM" id="SSF55874">
    <property type="entry name" value="ATPase domain of HSP90 chaperone/DNA topoisomerase II/histidine kinase"/>
    <property type="match status" value="1"/>
</dbReference>
<dbReference type="InterPro" id="IPR036890">
    <property type="entry name" value="HATPase_C_sf"/>
</dbReference>
<dbReference type="Gene3D" id="1.10.287.130">
    <property type="match status" value="1"/>
</dbReference>
<reference evidence="9" key="1">
    <citation type="journal article" date="2019" name="Int. J. Syst. Evol. Microbiol.">
        <title>The Global Catalogue of Microorganisms (GCM) 10K type strain sequencing project: providing services to taxonomists for standard genome sequencing and annotation.</title>
        <authorList>
            <consortium name="The Broad Institute Genomics Platform"/>
            <consortium name="The Broad Institute Genome Sequencing Center for Infectious Disease"/>
            <person name="Wu L."/>
            <person name="Ma J."/>
        </authorList>
    </citation>
    <scope>NUCLEOTIDE SEQUENCE [LARGE SCALE GENOMIC DNA]</scope>
    <source>
        <strain evidence="9">CCUG 63418</strain>
    </source>
</reference>
<dbReference type="SMART" id="SM00387">
    <property type="entry name" value="HATPase_c"/>
    <property type="match status" value="1"/>
</dbReference>
<keyword evidence="6" id="KW-0472">Membrane</keyword>
<dbReference type="Pfam" id="PF00512">
    <property type="entry name" value="HisKA"/>
    <property type="match status" value="1"/>
</dbReference>
<dbReference type="GO" id="GO:0016301">
    <property type="term" value="F:kinase activity"/>
    <property type="evidence" value="ECO:0007669"/>
    <property type="project" value="UniProtKB-KW"/>
</dbReference>
<evidence type="ECO:0000256" key="5">
    <source>
        <dbReference type="ARBA" id="ARBA00022777"/>
    </source>
</evidence>
<evidence type="ECO:0000256" key="4">
    <source>
        <dbReference type="ARBA" id="ARBA00022679"/>
    </source>
</evidence>
<dbReference type="InterPro" id="IPR036097">
    <property type="entry name" value="HisK_dim/P_sf"/>
</dbReference>
<comment type="caution">
    <text evidence="8">The sequence shown here is derived from an EMBL/GenBank/DDBJ whole genome shotgun (WGS) entry which is preliminary data.</text>
</comment>
<gene>
    <name evidence="8" type="ORF">ACFQZS_13375</name>
</gene>
<dbReference type="RefSeq" id="WP_377101036.1">
    <property type="nucleotide sequence ID" value="NZ_JBHTHU010000018.1"/>
</dbReference>
<dbReference type="Gene3D" id="3.30.565.10">
    <property type="entry name" value="Histidine kinase-like ATPase, C-terminal domain"/>
    <property type="match status" value="1"/>
</dbReference>
<dbReference type="PANTHER" id="PTHR43047:SF72">
    <property type="entry name" value="OSMOSENSING HISTIDINE PROTEIN KINASE SLN1"/>
    <property type="match status" value="1"/>
</dbReference>
<dbReference type="Pfam" id="PF02518">
    <property type="entry name" value="HATPase_c"/>
    <property type="match status" value="1"/>
</dbReference>
<dbReference type="PROSITE" id="PS50109">
    <property type="entry name" value="HIS_KIN"/>
    <property type="match status" value="1"/>
</dbReference>
<keyword evidence="4" id="KW-0808">Transferase</keyword>
<organism evidence="8 9">
    <name type="scientific">Mucilaginibacter calamicampi</name>
    <dbReference type="NCBI Taxonomy" id="1302352"/>
    <lineage>
        <taxon>Bacteria</taxon>
        <taxon>Pseudomonadati</taxon>
        <taxon>Bacteroidota</taxon>
        <taxon>Sphingobacteriia</taxon>
        <taxon>Sphingobacteriales</taxon>
        <taxon>Sphingobacteriaceae</taxon>
        <taxon>Mucilaginibacter</taxon>
    </lineage>
</organism>
<dbReference type="InterPro" id="IPR003594">
    <property type="entry name" value="HATPase_dom"/>
</dbReference>
<keyword evidence="5 8" id="KW-0418">Kinase</keyword>
<evidence type="ECO:0000256" key="2">
    <source>
        <dbReference type="ARBA" id="ARBA00012438"/>
    </source>
</evidence>
<keyword evidence="6" id="KW-0812">Transmembrane</keyword>
<feature type="domain" description="Histidine kinase" evidence="7">
    <location>
        <begin position="381"/>
        <end position="599"/>
    </location>
</feature>